<keyword evidence="2" id="KW-1185">Reference proteome</keyword>
<sequence>MLSILDFLAEPHGSILYVQAQDVNETYKRKSHEAQPEILRWSVLGHALYNTPRSGHPEAANLQILADGTPILRAAGLPPGSWTYLEERARRPAVNCNYAQPWPVPYPDECAETISQAGGGTKGRRNVNCGGRATMPPLHKPQFVLAKGEGAGATWRRVRGPFLPCKTPRYIVEFESLLPKLWEPGSLSQSPPYPAHTSQTLSGAHSAALISAPTSEKKDTVTDTSASYLLQFIRGASPPHHYTRSPHQQAPTRQGVRRTATSAAYDEEDITRRPDEIVPILPSLTSSIWNRTHYLSTALILLPSTHDERFGCRFHCIWIATSSRPPSTDEIVSMADQEDRIVVEELRLGTMLTQS</sequence>
<protein>
    <submittedName>
        <fullName evidence="1">Uncharacterized protein</fullName>
    </submittedName>
</protein>
<dbReference type="AlphaFoldDB" id="A0ABD0Y8R2"/>
<dbReference type="EMBL" id="JBFDAA010000012">
    <property type="protein sequence ID" value="KAL1123064.1"/>
    <property type="molecule type" value="Genomic_DNA"/>
</dbReference>
<evidence type="ECO:0000313" key="2">
    <source>
        <dbReference type="Proteomes" id="UP001558652"/>
    </source>
</evidence>
<proteinExistence type="predicted"/>
<comment type="caution">
    <text evidence="1">The sequence shown here is derived from an EMBL/GenBank/DDBJ whole genome shotgun (WGS) entry which is preliminary data.</text>
</comment>
<organism evidence="1 2">
    <name type="scientific">Ranatra chinensis</name>
    <dbReference type="NCBI Taxonomy" id="642074"/>
    <lineage>
        <taxon>Eukaryota</taxon>
        <taxon>Metazoa</taxon>
        <taxon>Ecdysozoa</taxon>
        <taxon>Arthropoda</taxon>
        <taxon>Hexapoda</taxon>
        <taxon>Insecta</taxon>
        <taxon>Pterygota</taxon>
        <taxon>Neoptera</taxon>
        <taxon>Paraneoptera</taxon>
        <taxon>Hemiptera</taxon>
        <taxon>Heteroptera</taxon>
        <taxon>Panheteroptera</taxon>
        <taxon>Nepomorpha</taxon>
        <taxon>Nepidae</taxon>
        <taxon>Ranatrinae</taxon>
        <taxon>Ranatra</taxon>
    </lineage>
</organism>
<reference evidence="1 2" key="1">
    <citation type="submission" date="2024-07" db="EMBL/GenBank/DDBJ databases">
        <title>Chromosome-level genome assembly of the water stick insect Ranatra chinensis (Heteroptera: Nepidae).</title>
        <authorList>
            <person name="Liu X."/>
        </authorList>
    </citation>
    <scope>NUCLEOTIDE SEQUENCE [LARGE SCALE GENOMIC DNA]</scope>
    <source>
        <strain evidence="1">Cailab_2021Rc</strain>
        <tissue evidence="1">Muscle</tissue>
    </source>
</reference>
<dbReference type="Proteomes" id="UP001558652">
    <property type="component" value="Unassembled WGS sequence"/>
</dbReference>
<evidence type="ECO:0000313" key="1">
    <source>
        <dbReference type="EMBL" id="KAL1123064.1"/>
    </source>
</evidence>
<gene>
    <name evidence="1" type="ORF">AAG570_002152</name>
</gene>
<name>A0ABD0Y8R2_9HEMI</name>
<accession>A0ABD0Y8R2</accession>